<protein>
    <submittedName>
        <fullName evidence="1">Uncharacterized protein</fullName>
    </submittedName>
</protein>
<dbReference type="AlphaFoldDB" id="A0A644U4D1"/>
<comment type="caution">
    <text evidence="1">The sequence shown here is derived from an EMBL/GenBank/DDBJ whole genome shotgun (WGS) entry which is preliminary data.</text>
</comment>
<dbReference type="EMBL" id="VSSQ01000075">
    <property type="protein sequence ID" value="MPL73782.1"/>
    <property type="molecule type" value="Genomic_DNA"/>
</dbReference>
<evidence type="ECO:0000313" key="1">
    <source>
        <dbReference type="EMBL" id="MPL73782.1"/>
    </source>
</evidence>
<name>A0A644U4D1_9ZZZZ</name>
<reference evidence="1" key="1">
    <citation type="submission" date="2019-08" db="EMBL/GenBank/DDBJ databases">
        <authorList>
            <person name="Kucharzyk K."/>
            <person name="Murdoch R.W."/>
            <person name="Higgins S."/>
            <person name="Loffler F."/>
        </authorList>
    </citation>
    <scope>NUCLEOTIDE SEQUENCE</scope>
</reference>
<accession>A0A644U4D1</accession>
<sequence length="84" mass="9465">MRPPGGDHGRFMFFRSSGSFRNDRRREFRHPARKPVCAEDEAEIGAERPGEAQRLCPGAICIARCDCAHRNGPRHRKISFASGL</sequence>
<gene>
    <name evidence="1" type="ORF">SDC9_19588</name>
</gene>
<proteinExistence type="predicted"/>
<organism evidence="1">
    <name type="scientific">bioreactor metagenome</name>
    <dbReference type="NCBI Taxonomy" id="1076179"/>
    <lineage>
        <taxon>unclassified sequences</taxon>
        <taxon>metagenomes</taxon>
        <taxon>ecological metagenomes</taxon>
    </lineage>
</organism>